<dbReference type="AlphaFoldDB" id="A0A3A3FSB8"/>
<feature type="transmembrane region" description="Helical" evidence="3">
    <location>
        <begin position="92"/>
        <end position="111"/>
    </location>
</feature>
<feature type="transmembrane region" description="Helical" evidence="3">
    <location>
        <begin position="149"/>
        <end position="169"/>
    </location>
</feature>
<evidence type="ECO:0000256" key="1">
    <source>
        <dbReference type="ARBA" id="ARBA00012528"/>
    </source>
</evidence>
<dbReference type="OrthoDB" id="9813903at2"/>
<evidence type="ECO:0000256" key="2">
    <source>
        <dbReference type="ARBA" id="ARBA00034247"/>
    </source>
</evidence>
<dbReference type="PANTHER" id="PTHR45138">
    <property type="entry name" value="REGULATORY COMPONENTS OF SENSORY TRANSDUCTION SYSTEM"/>
    <property type="match status" value="1"/>
</dbReference>
<evidence type="ECO:0000313" key="5">
    <source>
        <dbReference type="EMBL" id="RJF97378.1"/>
    </source>
</evidence>
<keyword evidence="3" id="KW-1133">Transmembrane helix</keyword>
<comment type="catalytic activity">
    <reaction evidence="2">
        <text>2 GTP = 3',3'-c-di-GMP + 2 diphosphate</text>
        <dbReference type="Rhea" id="RHEA:24898"/>
        <dbReference type="ChEBI" id="CHEBI:33019"/>
        <dbReference type="ChEBI" id="CHEBI:37565"/>
        <dbReference type="ChEBI" id="CHEBI:58805"/>
        <dbReference type="EC" id="2.7.7.65"/>
    </reaction>
</comment>
<dbReference type="GO" id="GO:0005886">
    <property type="term" value="C:plasma membrane"/>
    <property type="evidence" value="ECO:0007669"/>
    <property type="project" value="TreeGrafter"/>
</dbReference>
<feature type="transmembrane region" description="Helical" evidence="3">
    <location>
        <begin position="189"/>
        <end position="209"/>
    </location>
</feature>
<feature type="transmembrane region" description="Helical" evidence="3">
    <location>
        <begin position="33"/>
        <end position="53"/>
    </location>
</feature>
<dbReference type="FunFam" id="3.30.70.270:FF:000001">
    <property type="entry name" value="Diguanylate cyclase domain protein"/>
    <property type="match status" value="1"/>
</dbReference>
<dbReference type="Proteomes" id="UP000265955">
    <property type="component" value="Unassembled WGS sequence"/>
</dbReference>
<dbReference type="NCBIfam" id="TIGR00254">
    <property type="entry name" value="GGDEF"/>
    <property type="match status" value="1"/>
</dbReference>
<dbReference type="EC" id="2.7.7.65" evidence="1"/>
<dbReference type="InterPro" id="IPR029787">
    <property type="entry name" value="Nucleotide_cyclase"/>
</dbReference>
<dbReference type="InterPro" id="IPR000160">
    <property type="entry name" value="GGDEF_dom"/>
</dbReference>
<feature type="transmembrane region" description="Helical" evidence="3">
    <location>
        <begin position="117"/>
        <end position="137"/>
    </location>
</feature>
<dbReference type="EMBL" id="QYUO01000001">
    <property type="protein sequence ID" value="RJF97378.1"/>
    <property type="molecule type" value="Genomic_DNA"/>
</dbReference>
<dbReference type="RefSeq" id="WP_119767329.1">
    <property type="nucleotide sequence ID" value="NZ_QYUO01000001.1"/>
</dbReference>
<comment type="caution">
    <text evidence="5">The sequence shown here is derived from an EMBL/GenBank/DDBJ whole genome shotgun (WGS) entry which is preliminary data.</text>
</comment>
<sequence length="385" mass="41992">MPSTFNILIIGALFCVVMLLVLISLLRSGTPGIREWAVANGLGFVALLLYAFGKELSAPVAYEVANGIYAAASAAILAGFRRFFSRKLHMRILAAAVVAMVAAIAVFHYLIDSFALRTVSVALFQGAICLGIGMTIMRSRQAWRSRYPYFFTAGMAGLIMAGHAMRAILYLSRQGELTSLLQPSPWNLFFLSAGTFVLPVLTIGAVMMVHDTMLAKAEHAANRDFLTGAWSRRALFELAERELSLTRRTSRSMALLLLDIDNFKAINDTWGHATGDQVLIDAVLRAETAIRGVDYFSRVGGEEFAVLLPETSRSAAVMVAERIRITMEGSAHAIHIEGQPETPAYTVSIGLAMLRDTDSFQELMRRADAALYAAKASGRNRVACD</sequence>
<dbReference type="Pfam" id="PF00990">
    <property type="entry name" value="GGDEF"/>
    <property type="match status" value="1"/>
</dbReference>
<organism evidence="5 6">
    <name type="scientific">Noviherbaspirillum saxi</name>
    <dbReference type="NCBI Taxonomy" id="2320863"/>
    <lineage>
        <taxon>Bacteria</taxon>
        <taxon>Pseudomonadati</taxon>
        <taxon>Pseudomonadota</taxon>
        <taxon>Betaproteobacteria</taxon>
        <taxon>Burkholderiales</taxon>
        <taxon>Oxalobacteraceae</taxon>
        <taxon>Noviherbaspirillum</taxon>
    </lineage>
</organism>
<dbReference type="GO" id="GO:1902201">
    <property type="term" value="P:negative regulation of bacterial-type flagellum-dependent cell motility"/>
    <property type="evidence" value="ECO:0007669"/>
    <property type="project" value="TreeGrafter"/>
</dbReference>
<dbReference type="CDD" id="cd01949">
    <property type="entry name" value="GGDEF"/>
    <property type="match status" value="1"/>
</dbReference>
<dbReference type="PROSITE" id="PS50887">
    <property type="entry name" value="GGDEF"/>
    <property type="match status" value="1"/>
</dbReference>
<dbReference type="PANTHER" id="PTHR45138:SF9">
    <property type="entry name" value="DIGUANYLATE CYCLASE DGCM-RELATED"/>
    <property type="match status" value="1"/>
</dbReference>
<protein>
    <recommendedName>
        <fullName evidence="1">diguanylate cyclase</fullName>
        <ecNumber evidence="1">2.7.7.65</ecNumber>
    </recommendedName>
</protein>
<name>A0A3A3FSB8_9BURK</name>
<dbReference type="SUPFAM" id="SSF55073">
    <property type="entry name" value="Nucleotide cyclase"/>
    <property type="match status" value="1"/>
</dbReference>
<accession>A0A3A3FSB8</accession>
<dbReference type="GO" id="GO:0052621">
    <property type="term" value="F:diguanylate cyclase activity"/>
    <property type="evidence" value="ECO:0007669"/>
    <property type="project" value="UniProtKB-EC"/>
</dbReference>
<evidence type="ECO:0000313" key="6">
    <source>
        <dbReference type="Proteomes" id="UP000265955"/>
    </source>
</evidence>
<dbReference type="InterPro" id="IPR050469">
    <property type="entry name" value="Diguanylate_Cyclase"/>
</dbReference>
<dbReference type="Gene3D" id="3.30.70.270">
    <property type="match status" value="1"/>
</dbReference>
<evidence type="ECO:0000256" key="3">
    <source>
        <dbReference type="SAM" id="Phobius"/>
    </source>
</evidence>
<proteinExistence type="predicted"/>
<keyword evidence="3" id="KW-0812">Transmembrane</keyword>
<reference evidence="6" key="1">
    <citation type="submission" date="2018-09" db="EMBL/GenBank/DDBJ databases">
        <authorList>
            <person name="Zhu H."/>
        </authorList>
    </citation>
    <scope>NUCLEOTIDE SEQUENCE [LARGE SCALE GENOMIC DNA]</scope>
    <source>
        <strain evidence="6">K1R23-30</strain>
    </source>
</reference>
<gene>
    <name evidence="5" type="ORF">D3871_01655</name>
</gene>
<keyword evidence="3" id="KW-0472">Membrane</keyword>
<dbReference type="GO" id="GO:0043709">
    <property type="term" value="P:cell adhesion involved in single-species biofilm formation"/>
    <property type="evidence" value="ECO:0007669"/>
    <property type="project" value="TreeGrafter"/>
</dbReference>
<feature type="transmembrane region" description="Helical" evidence="3">
    <location>
        <begin position="6"/>
        <end position="26"/>
    </location>
</feature>
<feature type="domain" description="GGDEF" evidence="4">
    <location>
        <begin position="251"/>
        <end position="385"/>
    </location>
</feature>
<keyword evidence="6" id="KW-1185">Reference proteome</keyword>
<feature type="transmembrane region" description="Helical" evidence="3">
    <location>
        <begin position="59"/>
        <end position="80"/>
    </location>
</feature>
<dbReference type="InterPro" id="IPR043128">
    <property type="entry name" value="Rev_trsase/Diguanyl_cyclase"/>
</dbReference>
<dbReference type="SMART" id="SM00267">
    <property type="entry name" value="GGDEF"/>
    <property type="match status" value="1"/>
</dbReference>
<evidence type="ECO:0000259" key="4">
    <source>
        <dbReference type="PROSITE" id="PS50887"/>
    </source>
</evidence>